<gene>
    <name evidence="2" type="ORF">Scep_026628</name>
</gene>
<sequence length="114" mass="12301">MSSKGSLFFSFLRTTSSSRHAIPVAGFFGGPPNPPSTPGSGAVLARSRSPLHRSLDGPSPHASRVRAMRFTADADRQSTVLVRCRHSSLCRLWRLAKPSLVKPPTVAALTRHRA</sequence>
<dbReference type="EMBL" id="JBBNAG010000011">
    <property type="protein sequence ID" value="KAK9095159.1"/>
    <property type="molecule type" value="Genomic_DNA"/>
</dbReference>
<protein>
    <submittedName>
        <fullName evidence="2">Uncharacterized protein</fullName>
    </submittedName>
</protein>
<keyword evidence="3" id="KW-1185">Reference proteome</keyword>
<feature type="region of interest" description="Disordered" evidence="1">
    <location>
        <begin position="26"/>
        <end position="63"/>
    </location>
</feature>
<evidence type="ECO:0000313" key="2">
    <source>
        <dbReference type="EMBL" id="KAK9095159.1"/>
    </source>
</evidence>
<name>A0AAP0HQL4_9MAGN</name>
<dbReference type="Proteomes" id="UP001419268">
    <property type="component" value="Unassembled WGS sequence"/>
</dbReference>
<reference evidence="2 3" key="1">
    <citation type="submission" date="2024-01" db="EMBL/GenBank/DDBJ databases">
        <title>Genome assemblies of Stephania.</title>
        <authorList>
            <person name="Yang L."/>
        </authorList>
    </citation>
    <scope>NUCLEOTIDE SEQUENCE [LARGE SCALE GENOMIC DNA]</scope>
    <source>
        <strain evidence="2">JXDWG</strain>
        <tissue evidence="2">Leaf</tissue>
    </source>
</reference>
<accession>A0AAP0HQL4</accession>
<evidence type="ECO:0000256" key="1">
    <source>
        <dbReference type="SAM" id="MobiDB-lite"/>
    </source>
</evidence>
<organism evidence="2 3">
    <name type="scientific">Stephania cephalantha</name>
    <dbReference type="NCBI Taxonomy" id="152367"/>
    <lineage>
        <taxon>Eukaryota</taxon>
        <taxon>Viridiplantae</taxon>
        <taxon>Streptophyta</taxon>
        <taxon>Embryophyta</taxon>
        <taxon>Tracheophyta</taxon>
        <taxon>Spermatophyta</taxon>
        <taxon>Magnoliopsida</taxon>
        <taxon>Ranunculales</taxon>
        <taxon>Menispermaceae</taxon>
        <taxon>Menispermoideae</taxon>
        <taxon>Cissampelideae</taxon>
        <taxon>Stephania</taxon>
    </lineage>
</organism>
<evidence type="ECO:0000313" key="3">
    <source>
        <dbReference type="Proteomes" id="UP001419268"/>
    </source>
</evidence>
<dbReference type="AlphaFoldDB" id="A0AAP0HQL4"/>
<comment type="caution">
    <text evidence="2">The sequence shown here is derived from an EMBL/GenBank/DDBJ whole genome shotgun (WGS) entry which is preliminary data.</text>
</comment>
<proteinExistence type="predicted"/>